<dbReference type="EMBL" id="KV417303">
    <property type="protein sequence ID" value="KZO93260.1"/>
    <property type="molecule type" value="Genomic_DNA"/>
</dbReference>
<accession>A0A167J5C1</accession>
<organism evidence="2 3">
    <name type="scientific">Calocera viscosa (strain TUFC12733)</name>
    <dbReference type="NCBI Taxonomy" id="1330018"/>
    <lineage>
        <taxon>Eukaryota</taxon>
        <taxon>Fungi</taxon>
        <taxon>Dikarya</taxon>
        <taxon>Basidiomycota</taxon>
        <taxon>Agaricomycotina</taxon>
        <taxon>Dacrymycetes</taxon>
        <taxon>Dacrymycetales</taxon>
        <taxon>Dacrymycetaceae</taxon>
        <taxon>Calocera</taxon>
    </lineage>
</organism>
<evidence type="ECO:0000256" key="1">
    <source>
        <dbReference type="SAM" id="MobiDB-lite"/>
    </source>
</evidence>
<dbReference type="GO" id="GO:0000462">
    <property type="term" value="P:maturation of SSU-rRNA from tricistronic rRNA transcript (SSU-rRNA, 5.8S rRNA, LSU-rRNA)"/>
    <property type="evidence" value="ECO:0007669"/>
    <property type="project" value="TreeGrafter"/>
</dbReference>
<dbReference type="Proteomes" id="UP000076738">
    <property type="component" value="Unassembled WGS sequence"/>
</dbReference>
<feature type="region of interest" description="Disordered" evidence="1">
    <location>
        <begin position="109"/>
        <end position="162"/>
    </location>
</feature>
<dbReference type="GO" id="GO:0005730">
    <property type="term" value="C:nucleolus"/>
    <property type="evidence" value="ECO:0007669"/>
    <property type="project" value="TreeGrafter"/>
</dbReference>
<keyword evidence="3" id="KW-1185">Reference proteome</keyword>
<dbReference type="PANTHER" id="PTHR28096:SF1">
    <property type="entry name" value="PROTEIN FAF1"/>
    <property type="match status" value="1"/>
</dbReference>
<dbReference type="AlphaFoldDB" id="A0A167J5C1"/>
<gene>
    <name evidence="2" type="ORF">CALVIDRAFT_486216</name>
</gene>
<dbReference type="PANTHER" id="PTHR28096">
    <property type="entry name" value="PROTEIN FAF1"/>
    <property type="match status" value="1"/>
</dbReference>
<evidence type="ECO:0000313" key="2">
    <source>
        <dbReference type="EMBL" id="KZO93260.1"/>
    </source>
</evidence>
<dbReference type="STRING" id="1330018.A0A167J5C1"/>
<sequence length="162" mass="18066">MVDIAYRSDLRNDTELHRLIHTQLLSSSLDPMMDLKPSQKRKAMAGRVLEAAGKVKLGVGEIDVRKDERNKAAKRIREGILKKEKERARKDLEEAKQLGNYHPTIKRLFAATPQSSGPRKRARGIGSGVGRFVGGTLKLSKDDIASVQGPSDNRRAKNGKRR</sequence>
<protein>
    <submittedName>
        <fullName evidence="2">Uncharacterized protein</fullName>
    </submittedName>
</protein>
<name>A0A167J5C1_CALVF</name>
<dbReference type="InterPro" id="IPR053030">
    <property type="entry name" value="Ribosomal_biogenesis_FAF1-like"/>
</dbReference>
<reference evidence="2 3" key="1">
    <citation type="journal article" date="2016" name="Mol. Biol. Evol.">
        <title>Comparative Genomics of Early-Diverging Mushroom-Forming Fungi Provides Insights into the Origins of Lignocellulose Decay Capabilities.</title>
        <authorList>
            <person name="Nagy L.G."/>
            <person name="Riley R."/>
            <person name="Tritt A."/>
            <person name="Adam C."/>
            <person name="Daum C."/>
            <person name="Floudas D."/>
            <person name="Sun H."/>
            <person name="Yadav J.S."/>
            <person name="Pangilinan J."/>
            <person name="Larsson K.H."/>
            <person name="Matsuura K."/>
            <person name="Barry K."/>
            <person name="Labutti K."/>
            <person name="Kuo R."/>
            <person name="Ohm R.A."/>
            <person name="Bhattacharya S.S."/>
            <person name="Shirouzu T."/>
            <person name="Yoshinaga Y."/>
            <person name="Martin F.M."/>
            <person name="Grigoriev I.V."/>
            <person name="Hibbett D.S."/>
        </authorList>
    </citation>
    <scope>NUCLEOTIDE SEQUENCE [LARGE SCALE GENOMIC DNA]</scope>
    <source>
        <strain evidence="2 3">TUFC12733</strain>
    </source>
</reference>
<evidence type="ECO:0000313" key="3">
    <source>
        <dbReference type="Proteomes" id="UP000076738"/>
    </source>
</evidence>
<dbReference type="OrthoDB" id="5556956at2759"/>
<proteinExistence type="predicted"/>